<dbReference type="InterPro" id="IPR013078">
    <property type="entry name" value="His_Pase_superF_clade-1"/>
</dbReference>
<dbReference type="Proteomes" id="UP001183388">
    <property type="component" value="Unassembled WGS sequence"/>
</dbReference>
<keyword evidence="3" id="KW-1185">Reference proteome</keyword>
<feature type="compositionally biased region" description="Basic and acidic residues" evidence="1">
    <location>
        <begin position="19"/>
        <end position="29"/>
    </location>
</feature>
<protein>
    <submittedName>
        <fullName evidence="2">Histidine phosphatase family protein</fullName>
        <ecNumber evidence="2">3.1.3.-</ecNumber>
    </submittedName>
</protein>
<dbReference type="EC" id="3.1.3.-" evidence="2"/>
<dbReference type="SUPFAM" id="SSF53254">
    <property type="entry name" value="Phosphoglycerate mutase-like"/>
    <property type="match status" value="1"/>
</dbReference>
<name>A0ABU2LDP6_9ACTN</name>
<sequence length="278" mass="29284">MTGSGNDSGDGAANAGGRAAEDGHGRAGADDGGGAVEHAGAGPGRGSGGAARGGERTVVHVLRHGEVENPEGVLYGRLPGFHLSALGRRMAERVAEYLGGRDVTHVVASPLERAQETAAPIAEAHGLSTDTDRRLIEAENVFQGRAFGVGDGALRKPGNWRHLRNPFRPSWGEPYVDQAVRMRGALDAARDAARGHEAVCVSHQLPIWILRSQVERRRLWHDPRSRQCTLASLTSFTFIGDDIVAVTYSEPALDLVPPHLRAGARAKPPQGAGAGYGA</sequence>
<dbReference type="Pfam" id="PF00300">
    <property type="entry name" value="His_Phos_1"/>
    <property type="match status" value="1"/>
</dbReference>
<comment type="caution">
    <text evidence="2">The sequence shown here is derived from an EMBL/GenBank/DDBJ whole genome shotgun (WGS) entry which is preliminary data.</text>
</comment>
<dbReference type="PANTHER" id="PTHR48100:SF51">
    <property type="entry name" value="PHOSPHOGLYCERATE MUTASE"/>
    <property type="match status" value="1"/>
</dbReference>
<keyword evidence="2" id="KW-0378">Hydrolase</keyword>
<gene>
    <name evidence="2" type="ORF">RM780_22085</name>
</gene>
<dbReference type="CDD" id="cd07067">
    <property type="entry name" value="HP_PGM_like"/>
    <property type="match status" value="1"/>
</dbReference>
<evidence type="ECO:0000313" key="2">
    <source>
        <dbReference type="EMBL" id="MDT0309627.1"/>
    </source>
</evidence>
<dbReference type="RefSeq" id="WP_311632592.1">
    <property type="nucleotide sequence ID" value="NZ_JAVREN010000042.1"/>
</dbReference>
<dbReference type="PANTHER" id="PTHR48100">
    <property type="entry name" value="BROAD-SPECIFICITY PHOSPHATASE YOR283W-RELATED"/>
    <property type="match status" value="1"/>
</dbReference>
<reference evidence="3" key="1">
    <citation type="submission" date="2023-07" db="EMBL/GenBank/DDBJ databases">
        <title>30 novel species of actinomycetes from the DSMZ collection.</title>
        <authorList>
            <person name="Nouioui I."/>
        </authorList>
    </citation>
    <scope>NUCLEOTIDE SEQUENCE [LARGE SCALE GENOMIC DNA]</scope>
    <source>
        <strain evidence="3">DSM 44917</strain>
    </source>
</reference>
<evidence type="ECO:0000313" key="3">
    <source>
        <dbReference type="Proteomes" id="UP001183388"/>
    </source>
</evidence>
<organism evidence="2 3">
    <name type="scientific">Streptomyces boetiae</name>
    <dbReference type="NCBI Taxonomy" id="3075541"/>
    <lineage>
        <taxon>Bacteria</taxon>
        <taxon>Bacillati</taxon>
        <taxon>Actinomycetota</taxon>
        <taxon>Actinomycetes</taxon>
        <taxon>Kitasatosporales</taxon>
        <taxon>Streptomycetaceae</taxon>
        <taxon>Streptomyces</taxon>
    </lineage>
</organism>
<dbReference type="SMART" id="SM00855">
    <property type="entry name" value="PGAM"/>
    <property type="match status" value="1"/>
</dbReference>
<feature type="compositionally biased region" description="Low complexity" evidence="1">
    <location>
        <begin position="1"/>
        <end position="18"/>
    </location>
</feature>
<dbReference type="InterPro" id="IPR029033">
    <property type="entry name" value="His_PPase_superfam"/>
</dbReference>
<dbReference type="GO" id="GO:0016787">
    <property type="term" value="F:hydrolase activity"/>
    <property type="evidence" value="ECO:0007669"/>
    <property type="project" value="UniProtKB-KW"/>
</dbReference>
<feature type="compositionally biased region" description="Gly residues" evidence="1">
    <location>
        <begin position="30"/>
        <end position="52"/>
    </location>
</feature>
<proteinExistence type="predicted"/>
<dbReference type="EMBL" id="JAVREN010000042">
    <property type="protein sequence ID" value="MDT0309627.1"/>
    <property type="molecule type" value="Genomic_DNA"/>
</dbReference>
<feature type="region of interest" description="Disordered" evidence="1">
    <location>
        <begin position="1"/>
        <end position="53"/>
    </location>
</feature>
<dbReference type="Gene3D" id="3.40.50.1240">
    <property type="entry name" value="Phosphoglycerate mutase-like"/>
    <property type="match status" value="1"/>
</dbReference>
<dbReference type="InterPro" id="IPR050275">
    <property type="entry name" value="PGM_Phosphatase"/>
</dbReference>
<evidence type="ECO:0000256" key="1">
    <source>
        <dbReference type="SAM" id="MobiDB-lite"/>
    </source>
</evidence>
<accession>A0ABU2LDP6</accession>